<reference evidence="2 3" key="1">
    <citation type="submission" date="2017-04" db="EMBL/GenBank/DDBJ databases">
        <authorList>
            <person name="Afonso C.L."/>
            <person name="Miller P.J."/>
            <person name="Scott M.A."/>
            <person name="Spackman E."/>
            <person name="Goraichik I."/>
            <person name="Dimitrov K.M."/>
            <person name="Suarez D.L."/>
            <person name="Swayne D.E."/>
        </authorList>
    </citation>
    <scope>NUCLEOTIDE SEQUENCE [LARGE SCALE GENOMIC DNA]</scope>
    <source>
        <strain evidence="2 3">CGMCC 1.12644</strain>
    </source>
</reference>
<dbReference type="InterPro" id="IPR012340">
    <property type="entry name" value="NA-bd_OB-fold"/>
</dbReference>
<feature type="domain" description="Transport-associated OB type 2" evidence="1">
    <location>
        <begin position="8"/>
        <end position="62"/>
    </location>
</feature>
<dbReference type="GO" id="GO:0022857">
    <property type="term" value="F:transmembrane transporter activity"/>
    <property type="evidence" value="ECO:0007669"/>
    <property type="project" value="InterPro"/>
</dbReference>
<evidence type="ECO:0000313" key="3">
    <source>
        <dbReference type="Proteomes" id="UP000192330"/>
    </source>
</evidence>
<dbReference type="InterPro" id="IPR013611">
    <property type="entry name" value="Transp-assoc_OB_typ2"/>
</dbReference>
<dbReference type="AlphaFoldDB" id="A0A1W2DBA5"/>
<dbReference type="Pfam" id="PF08402">
    <property type="entry name" value="TOBE_2"/>
    <property type="match status" value="1"/>
</dbReference>
<sequence length="72" mass="7631">MSEGTSGQISGPLYTIELLGDAVMLTLRAGGQLVSVKAHKDFRAEIGDPVSFSVPAEICHLFNTKTGARLAR</sequence>
<dbReference type="GO" id="GO:0005524">
    <property type="term" value="F:ATP binding"/>
    <property type="evidence" value="ECO:0007669"/>
    <property type="project" value="InterPro"/>
</dbReference>
<evidence type="ECO:0000313" key="2">
    <source>
        <dbReference type="EMBL" id="SMC94268.1"/>
    </source>
</evidence>
<dbReference type="SUPFAM" id="SSF50331">
    <property type="entry name" value="MOP-like"/>
    <property type="match status" value="1"/>
</dbReference>
<dbReference type="Gene3D" id="2.40.50.140">
    <property type="entry name" value="Nucleic acid-binding proteins"/>
    <property type="match status" value="1"/>
</dbReference>
<name>A0A1W2DBA5_9RHOB</name>
<evidence type="ECO:0000259" key="1">
    <source>
        <dbReference type="Pfam" id="PF08402"/>
    </source>
</evidence>
<dbReference type="Gene3D" id="2.40.50.100">
    <property type="match status" value="1"/>
</dbReference>
<dbReference type="Proteomes" id="UP000192330">
    <property type="component" value="Unassembled WGS sequence"/>
</dbReference>
<dbReference type="EMBL" id="FWYD01000012">
    <property type="protein sequence ID" value="SMC94268.1"/>
    <property type="molecule type" value="Genomic_DNA"/>
</dbReference>
<protein>
    <submittedName>
        <fullName evidence="2">TOBE domain-containing protein</fullName>
    </submittedName>
</protein>
<organism evidence="2 3">
    <name type="scientific">Primorskyibacter flagellatus</name>
    <dbReference type="NCBI Taxonomy" id="1387277"/>
    <lineage>
        <taxon>Bacteria</taxon>
        <taxon>Pseudomonadati</taxon>
        <taxon>Pseudomonadota</taxon>
        <taxon>Alphaproteobacteria</taxon>
        <taxon>Rhodobacterales</taxon>
        <taxon>Roseobacteraceae</taxon>
        <taxon>Primorskyibacter</taxon>
    </lineage>
</organism>
<proteinExistence type="predicted"/>
<keyword evidence="3" id="KW-1185">Reference proteome</keyword>
<accession>A0A1W2DBA5</accession>
<dbReference type="InterPro" id="IPR008995">
    <property type="entry name" value="Mo/tungstate-bd_C_term_dom"/>
</dbReference>
<dbReference type="STRING" id="1387277.SAMN06295998_11224"/>
<dbReference type="GO" id="GO:0043190">
    <property type="term" value="C:ATP-binding cassette (ABC) transporter complex"/>
    <property type="evidence" value="ECO:0007669"/>
    <property type="project" value="InterPro"/>
</dbReference>
<gene>
    <name evidence="2" type="ORF">SAMN06295998_11224</name>
</gene>